<dbReference type="GO" id="GO:0000103">
    <property type="term" value="P:sulfate assimilation"/>
    <property type="evidence" value="ECO:0007669"/>
    <property type="project" value="TreeGrafter"/>
</dbReference>
<keyword evidence="8" id="KW-0479">Metal-binding</keyword>
<organism evidence="15 16">
    <name type="scientific">Malassezia pachydermatis</name>
    <dbReference type="NCBI Taxonomy" id="77020"/>
    <lineage>
        <taxon>Eukaryota</taxon>
        <taxon>Fungi</taxon>
        <taxon>Dikarya</taxon>
        <taxon>Basidiomycota</taxon>
        <taxon>Ustilaginomycotina</taxon>
        <taxon>Malasseziomycetes</taxon>
        <taxon>Malasseziales</taxon>
        <taxon>Malasseziaceae</taxon>
        <taxon>Malassezia</taxon>
    </lineage>
</organism>
<protein>
    <recommendedName>
        <fullName evidence="5">assimilatory sulfite reductase (NADPH)</fullName>
        <ecNumber evidence="5">1.8.1.2</ecNumber>
    </recommendedName>
</protein>
<dbReference type="Proteomes" id="UP000037751">
    <property type="component" value="Unassembled WGS sequence"/>
</dbReference>
<evidence type="ECO:0000259" key="14">
    <source>
        <dbReference type="PROSITE" id="PS50902"/>
    </source>
</evidence>
<dbReference type="GO" id="GO:0051539">
    <property type="term" value="F:4 iron, 4 sulfur cluster binding"/>
    <property type="evidence" value="ECO:0007669"/>
    <property type="project" value="UniProtKB-KW"/>
</dbReference>
<dbReference type="PANTHER" id="PTHR11493">
    <property type="entry name" value="SULFITE REDUCTASE [NADPH] SUBUNIT BETA-RELATED"/>
    <property type="match status" value="1"/>
</dbReference>
<dbReference type="InterPro" id="IPR045854">
    <property type="entry name" value="NO2/SO3_Rdtase_4Fe4S_sf"/>
</dbReference>
<dbReference type="PROSITE" id="PS50902">
    <property type="entry name" value="FLAVODOXIN_LIKE"/>
    <property type="match status" value="1"/>
</dbReference>
<evidence type="ECO:0000256" key="5">
    <source>
        <dbReference type="ARBA" id="ARBA00012604"/>
    </source>
</evidence>
<dbReference type="InterPro" id="IPR001094">
    <property type="entry name" value="Flavdoxin-like"/>
</dbReference>
<evidence type="ECO:0000256" key="4">
    <source>
        <dbReference type="ARBA" id="ARBA00010429"/>
    </source>
</evidence>
<dbReference type="FunFam" id="3.30.413.10:FF:000004">
    <property type="entry name" value="Sulfite reductase [NADPH] hemoprotein beta-component"/>
    <property type="match status" value="1"/>
</dbReference>
<dbReference type="PANTHER" id="PTHR11493:SF47">
    <property type="entry name" value="SULFITE REDUCTASE [NADPH] SUBUNIT BETA"/>
    <property type="match status" value="1"/>
</dbReference>
<dbReference type="InterPro" id="IPR005117">
    <property type="entry name" value="NiRdtase/SiRdtase_haem-b_fer"/>
</dbReference>
<evidence type="ECO:0000256" key="6">
    <source>
        <dbReference type="ARBA" id="ARBA00022485"/>
    </source>
</evidence>
<dbReference type="GO" id="GO:0009337">
    <property type="term" value="C:sulfite reductase complex (NADPH)"/>
    <property type="evidence" value="ECO:0007669"/>
    <property type="project" value="UniProtKB-ARBA"/>
</dbReference>
<dbReference type="Gene3D" id="3.40.50.970">
    <property type="match status" value="2"/>
</dbReference>
<evidence type="ECO:0000256" key="9">
    <source>
        <dbReference type="ARBA" id="ARBA00022857"/>
    </source>
</evidence>
<dbReference type="GO" id="GO:0004783">
    <property type="term" value="F:sulfite reductase (NADPH) activity"/>
    <property type="evidence" value="ECO:0007669"/>
    <property type="project" value="UniProtKB-EC"/>
</dbReference>
<evidence type="ECO:0000256" key="13">
    <source>
        <dbReference type="ARBA" id="ARBA00052219"/>
    </source>
</evidence>
<dbReference type="Gene3D" id="3.30.413.10">
    <property type="entry name" value="Sulfite Reductase Hemoprotein, domain 1"/>
    <property type="match status" value="2"/>
</dbReference>
<keyword evidence="9" id="KW-0521">NADP</keyword>
<keyword evidence="16" id="KW-1185">Reference proteome</keyword>
<dbReference type="Gene3D" id="3.90.480.10">
    <property type="entry name" value="Sulfite Reductase Hemoprotein,Domain 2"/>
    <property type="match status" value="1"/>
</dbReference>
<evidence type="ECO:0000256" key="7">
    <source>
        <dbReference type="ARBA" id="ARBA00022617"/>
    </source>
</evidence>
<dbReference type="SUPFAM" id="SSF55124">
    <property type="entry name" value="Nitrite/Sulfite reductase N-terminal domain-like"/>
    <property type="match status" value="2"/>
</dbReference>
<dbReference type="Pfam" id="PF01855">
    <property type="entry name" value="POR_N"/>
    <property type="match status" value="1"/>
</dbReference>
<evidence type="ECO:0000256" key="1">
    <source>
        <dbReference type="ARBA" id="ARBA00001929"/>
    </source>
</evidence>
<dbReference type="RefSeq" id="XP_017992398.1">
    <property type="nucleotide sequence ID" value="XM_018135533.1"/>
</dbReference>
<evidence type="ECO:0000256" key="8">
    <source>
        <dbReference type="ARBA" id="ARBA00022723"/>
    </source>
</evidence>
<dbReference type="GeneID" id="28727408"/>
<dbReference type="GO" id="GO:0046872">
    <property type="term" value="F:metal ion binding"/>
    <property type="evidence" value="ECO:0007669"/>
    <property type="project" value="UniProtKB-KW"/>
</dbReference>
<dbReference type="InterPro" id="IPR009014">
    <property type="entry name" value="Transketo_C/PFOR_II"/>
</dbReference>
<dbReference type="Pfam" id="PF03460">
    <property type="entry name" value="NIR_SIR_ferr"/>
    <property type="match status" value="2"/>
</dbReference>
<keyword evidence="6" id="KW-0004">4Fe-4S</keyword>
<dbReference type="PROSITE" id="PS00365">
    <property type="entry name" value="NIR_SIR"/>
    <property type="match status" value="1"/>
</dbReference>
<keyword evidence="7" id="KW-0349">Heme</keyword>
<dbReference type="SUPFAM" id="SSF52922">
    <property type="entry name" value="TK C-terminal domain-like"/>
    <property type="match status" value="1"/>
</dbReference>
<evidence type="ECO:0000313" key="15">
    <source>
        <dbReference type="EMBL" id="KOS14766.1"/>
    </source>
</evidence>
<comment type="cofactor">
    <cofactor evidence="2">
        <name>[4Fe-4S] cluster</name>
        <dbReference type="ChEBI" id="CHEBI:49883"/>
    </cofactor>
</comment>
<sequence length="1411" mass="154661">MSESSAHAVWHVAQHVVSTVVTVGAAEAFSGSSTASSSLRVVPVSAQADLGSLVQTHLQEAPHTPMAVMLEAVPGALLRLVPYLPALASSPVVFHISTSANQADVMLLRQSGLSMIYSSTAAEAEAHAIVAHKLAARTHTAVIHVYDAEAEGTSLATSSVLAKAVPSEATVAPVSEQAVDDSFAEVKTLLGRACEAYTVYGSSDNATSMAVVLGAGASTLASSANVPVLNVHLVRPLYPTRLTSLVRSSVERVLVLEPPAQRPARLAPLLMDVASAFQHSEVEKVPTLVSGVLGRVDKAAGEKLASVLAAEAAPSNGVDIGTVSSAPSTQQALVPKRPEHERAYQVMLEQLFQERLSIINSPSADASASPEYALGQVLAQLQKDDEVVTLAERLAAAKDTPAALENALRTWLLVRNDAKQVAAAAADVQSALAGVSSSDAKALSALTSRLVLPSRWIIGSDAWAYDAGMGGVHHAIASKRNVNLLIFDTVPYTERDQVPLHQRKKDIGLYAMNYGGVYVASTALYSDYTQLVQALTEADRFDGPSIVLAYLPYGRAESAPPALQVLQETKLAVDSGYWPLYRWDPSAEERGQEVFRLDSVRIREQLQSFLDRQSHFSLLAQERPALAYDLAASQGQALREKQRAKAQEAYNQLLGAMEGPSLLILYASDGGAAEKVAKRLTTRAKLRGLGARVLAMDDYPIEELASEPNVVLITSTAGQGEPPQNGRLTMKALAKQASGLFTEETRFTVFGMGDSHYWPRPEDAHYYNKPAKDLDKRLVELGASRLVPIGLGDDQDADGWQTGYKLWEPQLWKALGVDTVTVTEEEPEPITNEHIKIASNYLRGTIEEGLADISTGAICETDTQLTKFHGTYMQYDRDTLEERKAAGLEPAYGFMIRVRMPAGVCTAEQWLQLDRVAEEYGGIKSLKITTRQTVQYHMILKRNMKAAMKAINQSMFDTIAACGDVNRNVMCSPNPHLSEVHESMYNFSKKLSDFLLPRMNAYHEIWLDKGTDSKSKLLVGGALQDYEPLYGPYYLPRKFKIAVAMPPRNDVDVFAHDIGLIAIADHEKKELLGFNIAVGGGMGVTHSMKATYPRLGSVLGFVTVDQAYEACRQVLLIQRDTGNRQNRKQARLKYTVDKYWNGPENFRAELERRLGYKLEEARPFRFEANTDEYGWRKDYRGKWHCTLWLENGRVIDEPGMPFRTGLRELAKFHKGTFRLTPNQHIIVSDIDEADKPKIEAHLKEYHMDKWEQSGLRLSASACVAFPTCGLAMAESERYIFKLVDKIERIYLANGLKHDEITLRMTGCPNGCARPWVAEIGFVGKAPGQYVMCLGGGHAGERLNKIFRESVNEQEILEIMEVLIPRYANERLEGEPFGDWVIRAGIIAETTHGAAFYDNVDTSKPLARTAAA</sequence>
<dbReference type="PRINTS" id="PR00369">
    <property type="entry name" value="FLAVODOXIN"/>
</dbReference>
<dbReference type="InterPro" id="IPR006067">
    <property type="entry name" value="NO2/SO3_Rdtase_4Fe4S_dom"/>
</dbReference>
<dbReference type="InterPro" id="IPR029039">
    <property type="entry name" value="Flavoprotein-like_sf"/>
</dbReference>
<proteinExistence type="inferred from homology"/>
<comment type="catalytic activity">
    <reaction evidence="13">
        <text>hydrogen sulfide + 3 NADP(+) + 3 H2O = sulfite + 3 NADPH + 4 H(+)</text>
        <dbReference type="Rhea" id="RHEA:13801"/>
        <dbReference type="ChEBI" id="CHEBI:15377"/>
        <dbReference type="ChEBI" id="CHEBI:15378"/>
        <dbReference type="ChEBI" id="CHEBI:17359"/>
        <dbReference type="ChEBI" id="CHEBI:29919"/>
        <dbReference type="ChEBI" id="CHEBI:57783"/>
        <dbReference type="ChEBI" id="CHEBI:58349"/>
        <dbReference type="EC" id="1.8.1.2"/>
    </reaction>
</comment>
<name>A0A0M8ML94_9BASI</name>
<dbReference type="GO" id="GO:0050311">
    <property type="term" value="F:sulfite reductase (ferredoxin) activity"/>
    <property type="evidence" value="ECO:0007669"/>
    <property type="project" value="TreeGrafter"/>
</dbReference>
<dbReference type="NCBIfam" id="NF010029">
    <property type="entry name" value="PRK13504.1"/>
    <property type="match status" value="1"/>
</dbReference>
<evidence type="ECO:0000256" key="3">
    <source>
        <dbReference type="ARBA" id="ARBA00004774"/>
    </source>
</evidence>
<comment type="pathway">
    <text evidence="3">Sulfur metabolism; hydrogen sulfide biosynthesis; hydrogen sulfide from sulfite (NADPH route): step 1/1.</text>
</comment>
<keyword evidence="10" id="KW-0560">Oxidoreductase</keyword>
<dbReference type="SUPFAM" id="SSF52518">
    <property type="entry name" value="Thiamin diphosphate-binding fold (THDP-binding)"/>
    <property type="match status" value="1"/>
</dbReference>
<gene>
    <name evidence="15" type="ORF">Malapachy_1021</name>
</gene>
<dbReference type="STRING" id="77020.A0A0M8ML94"/>
<dbReference type="InterPro" id="IPR002880">
    <property type="entry name" value="Pyrv_Fd/Flavodoxin_OxRdtase_N"/>
</dbReference>
<dbReference type="VEuPathDB" id="FungiDB:Malapachy_1021"/>
<dbReference type="Pfam" id="PF01077">
    <property type="entry name" value="NIR_SIR"/>
    <property type="match status" value="1"/>
</dbReference>
<feature type="domain" description="Flavodoxin-like" evidence="14">
    <location>
        <begin position="662"/>
        <end position="812"/>
    </location>
</feature>
<keyword evidence="12" id="KW-0411">Iron-sulfur</keyword>
<dbReference type="InterPro" id="IPR008254">
    <property type="entry name" value="Flavodoxin/NO_synth"/>
</dbReference>
<dbReference type="GO" id="GO:0010181">
    <property type="term" value="F:FMN binding"/>
    <property type="evidence" value="ECO:0007669"/>
    <property type="project" value="InterPro"/>
</dbReference>
<dbReference type="Gene3D" id="3.90.480.20">
    <property type="match status" value="1"/>
</dbReference>
<reference evidence="15 16" key="1">
    <citation type="submission" date="2015-07" db="EMBL/GenBank/DDBJ databases">
        <title>Draft Genome Sequence of Malassezia furfur CBS1878 and Malassezia pachydermatis CBS1879.</title>
        <authorList>
            <person name="Triana S."/>
            <person name="Ohm R."/>
            <person name="Gonzalez A."/>
            <person name="DeCock H."/>
            <person name="Restrepo S."/>
            <person name="Celis A."/>
        </authorList>
    </citation>
    <scope>NUCLEOTIDE SEQUENCE [LARGE SCALE GENOMIC DNA]</scope>
    <source>
        <strain evidence="15 16">CBS 1879</strain>
    </source>
</reference>
<dbReference type="EMBL" id="LGAV01000003">
    <property type="protein sequence ID" value="KOS14766.1"/>
    <property type="molecule type" value="Genomic_DNA"/>
</dbReference>
<dbReference type="Gene3D" id="3.40.50.360">
    <property type="match status" value="1"/>
</dbReference>
<evidence type="ECO:0000256" key="12">
    <source>
        <dbReference type="ARBA" id="ARBA00023014"/>
    </source>
</evidence>
<evidence type="ECO:0000256" key="10">
    <source>
        <dbReference type="ARBA" id="ARBA00023002"/>
    </source>
</evidence>
<dbReference type="InterPro" id="IPR029061">
    <property type="entry name" value="THDP-binding"/>
</dbReference>
<dbReference type="GO" id="GO:0020037">
    <property type="term" value="F:heme binding"/>
    <property type="evidence" value="ECO:0007669"/>
    <property type="project" value="InterPro"/>
</dbReference>
<dbReference type="SUPFAM" id="SSF52218">
    <property type="entry name" value="Flavoproteins"/>
    <property type="match status" value="1"/>
</dbReference>
<comment type="similarity">
    <text evidence="4">Belongs to the nitrite and sulfite reductase 4Fe-4S domain family.</text>
</comment>
<evidence type="ECO:0000313" key="16">
    <source>
        <dbReference type="Proteomes" id="UP000037751"/>
    </source>
</evidence>
<comment type="caution">
    <text evidence="15">The sequence shown here is derived from an EMBL/GenBank/DDBJ whole genome shotgun (WGS) entry which is preliminary data.</text>
</comment>
<keyword evidence="11" id="KW-0408">Iron</keyword>
<dbReference type="InterPro" id="IPR036136">
    <property type="entry name" value="Nit/Sulf_reduc_fer-like_dom_sf"/>
</dbReference>
<dbReference type="EC" id="1.8.1.2" evidence="5"/>
<dbReference type="OrthoDB" id="1688044at2759"/>
<dbReference type="PRINTS" id="PR00397">
    <property type="entry name" value="SIROHAEM"/>
</dbReference>
<dbReference type="Gene3D" id="3.40.50.920">
    <property type="match status" value="1"/>
</dbReference>
<evidence type="ECO:0000256" key="2">
    <source>
        <dbReference type="ARBA" id="ARBA00001966"/>
    </source>
</evidence>
<dbReference type="InterPro" id="IPR006066">
    <property type="entry name" value="NO2/SO3_Rdtase_FeS/sirohaem_BS"/>
</dbReference>
<dbReference type="InterPro" id="IPR045169">
    <property type="entry name" value="NO2/SO3_Rdtase_4Fe4S_prot"/>
</dbReference>
<dbReference type="SUPFAM" id="SSF56014">
    <property type="entry name" value="Nitrite and sulphite reductase 4Fe-4S domain-like"/>
    <property type="match status" value="2"/>
</dbReference>
<dbReference type="FunFam" id="3.40.50.360:FF:000016">
    <property type="entry name" value="Sulfite reductase subunit beta"/>
    <property type="match status" value="1"/>
</dbReference>
<comment type="cofactor">
    <cofactor evidence="1">
        <name>siroheme</name>
        <dbReference type="ChEBI" id="CHEBI:60052"/>
    </cofactor>
</comment>
<dbReference type="Pfam" id="PF00258">
    <property type="entry name" value="Flavodoxin_1"/>
    <property type="match status" value="1"/>
</dbReference>
<evidence type="ECO:0000256" key="11">
    <source>
        <dbReference type="ARBA" id="ARBA00023004"/>
    </source>
</evidence>
<accession>A0A0M8ML94</accession>
<dbReference type="FunFam" id="3.30.413.10:FF:000003">
    <property type="entry name" value="Sulfite reductase [NADPH] hemoprotein beta-component"/>
    <property type="match status" value="1"/>
</dbReference>